<dbReference type="Gramene" id="AET5Gv20404700.1">
    <property type="protein sequence ID" value="AET5Gv20404700.1"/>
    <property type="gene ID" value="AET5Gv20404700"/>
</dbReference>
<reference evidence="3" key="2">
    <citation type="journal article" date="2017" name="Nat. Plants">
        <title>The Aegilops tauschii genome reveals multiple impacts of transposons.</title>
        <authorList>
            <person name="Zhao G."/>
            <person name="Zou C."/>
            <person name="Li K."/>
            <person name="Wang K."/>
            <person name="Li T."/>
            <person name="Gao L."/>
            <person name="Zhang X."/>
            <person name="Wang H."/>
            <person name="Yang Z."/>
            <person name="Liu X."/>
            <person name="Jiang W."/>
            <person name="Mao L."/>
            <person name="Kong X."/>
            <person name="Jiao Y."/>
            <person name="Jia J."/>
        </authorList>
    </citation>
    <scope>NUCLEOTIDE SEQUENCE [LARGE SCALE GENOMIC DNA]</scope>
    <source>
        <strain evidence="3">cv. AL8/78</strain>
    </source>
</reference>
<reference evidence="2" key="5">
    <citation type="journal article" date="2021" name="G3 (Bethesda)">
        <title>Aegilops tauschii genome assembly Aet v5.0 features greater sequence contiguity and improved annotation.</title>
        <authorList>
            <person name="Wang L."/>
            <person name="Zhu T."/>
            <person name="Rodriguez J.C."/>
            <person name="Deal K.R."/>
            <person name="Dubcovsky J."/>
            <person name="McGuire P.E."/>
            <person name="Lux T."/>
            <person name="Spannagl M."/>
            <person name="Mayer K.F.X."/>
            <person name="Baldrich P."/>
            <person name="Meyers B.C."/>
            <person name="Huo N."/>
            <person name="Gu Y.Q."/>
            <person name="Zhou H."/>
            <person name="Devos K.M."/>
            <person name="Bennetzen J.L."/>
            <person name="Unver T."/>
            <person name="Budak H."/>
            <person name="Gulick P.J."/>
            <person name="Galiba G."/>
            <person name="Kalapos B."/>
            <person name="Nelson D.R."/>
            <person name="Li P."/>
            <person name="You F.M."/>
            <person name="Luo M.C."/>
            <person name="Dvorak J."/>
        </authorList>
    </citation>
    <scope>NUCLEOTIDE SEQUENCE [LARGE SCALE GENOMIC DNA]</scope>
    <source>
        <strain evidence="2">cv. AL8/78</strain>
    </source>
</reference>
<dbReference type="Proteomes" id="UP000015105">
    <property type="component" value="Chromosome 5D"/>
</dbReference>
<dbReference type="AlphaFoldDB" id="A0A453KG95"/>
<sequence>RSKPWCYPGRPMNGTVSMNPARSREQDKCVASPSNFGTSRPQHITVHRKAKLNLQIPGKKTPSTISRQKWL</sequence>
<keyword evidence="3" id="KW-1185">Reference proteome</keyword>
<name>A0A453KG95_AEGTS</name>
<reference evidence="2" key="3">
    <citation type="journal article" date="2017" name="Nature">
        <title>Genome sequence of the progenitor of the wheat D genome Aegilops tauschii.</title>
        <authorList>
            <person name="Luo M.C."/>
            <person name="Gu Y.Q."/>
            <person name="Puiu D."/>
            <person name="Wang H."/>
            <person name="Twardziok S.O."/>
            <person name="Deal K.R."/>
            <person name="Huo N."/>
            <person name="Zhu T."/>
            <person name="Wang L."/>
            <person name="Wang Y."/>
            <person name="McGuire P.E."/>
            <person name="Liu S."/>
            <person name="Long H."/>
            <person name="Ramasamy R.K."/>
            <person name="Rodriguez J.C."/>
            <person name="Van S.L."/>
            <person name="Yuan L."/>
            <person name="Wang Z."/>
            <person name="Xia Z."/>
            <person name="Xiao L."/>
            <person name="Anderson O.D."/>
            <person name="Ouyang S."/>
            <person name="Liang Y."/>
            <person name="Zimin A.V."/>
            <person name="Pertea G."/>
            <person name="Qi P."/>
            <person name="Bennetzen J.L."/>
            <person name="Dai X."/>
            <person name="Dawson M.W."/>
            <person name="Muller H.G."/>
            <person name="Kugler K."/>
            <person name="Rivarola-Duarte L."/>
            <person name="Spannagl M."/>
            <person name="Mayer K.F.X."/>
            <person name="Lu F.H."/>
            <person name="Bevan M.W."/>
            <person name="Leroy P."/>
            <person name="Li P."/>
            <person name="You F.M."/>
            <person name="Sun Q."/>
            <person name="Liu Z."/>
            <person name="Lyons E."/>
            <person name="Wicker T."/>
            <person name="Salzberg S.L."/>
            <person name="Devos K.M."/>
            <person name="Dvorak J."/>
        </authorList>
    </citation>
    <scope>NUCLEOTIDE SEQUENCE [LARGE SCALE GENOMIC DNA]</scope>
    <source>
        <strain evidence="2">cv. AL8/78</strain>
    </source>
</reference>
<reference evidence="2" key="4">
    <citation type="submission" date="2019-03" db="UniProtKB">
        <authorList>
            <consortium name="EnsemblPlants"/>
        </authorList>
    </citation>
    <scope>IDENTIFICATION</scope>
</reference>
<organism evidence="2 3">
    <name type="scientific">Aegilops tauschii subsp. strangulata</name>
    <name type="common">Goatgrass</name>
    <dbReference type="NCBI Taxonomy" id="200361"/>
    <lineage>
        <taxon>Eukaryota</taxon>
        <taxon>Viridiplantae</taxon>
        <taxon>Streptophyta</taxon>
        <taxon>Embryophyta</taxon>
        <taxon>Tracheophyta</taxon>
        <taxon>Spermatophyta</taxon>
        <taxon>Magnoliopsida</taxon>
        <taxon>Liliopsida</taxon>
        <taxon>Poales</taxon>
        <taxon>Poaceae</taxon>
        <taxon>BOP clade</taxon>
        <taxon>Pooideae</taxon>
        <taxon>Triticodae</taxon>
        <taxon>Triticeae</taxon>
        <taxon>Triticinae</taxon>
        <taxon>Aegilops</taxon>
    </lineage>
</organism>
<accession>A0A453KG95</accession>
<evidence type="ECO:0000256" key="1">
    <source>
        <dbReference type="SAM" id="MobiDB-lite"/>
    </source>
</evidence>
<evidence type="ECO:0000313" key="2">
    <source>
        <dbReference type="EnsemblPlants" id="AET5Gv20404700.1"/>
    </source>
</evidence>
<protein>
    <submittedName>
        <fullName evidence="2">Uncharacterized protein</fullName>
    </submittedName>
</protein>
<reference evidence="3" key="1">
    <citation type="journal article" date="2014" name="Science">
        <title>Ancient hybridizations among the ancestral genomes of bread wheat.</title>
        <authorList>
            <consortium name="International Wheat Genome Sequencing Consortium,"/>
            <person name="Marcussen T."/>
            <person name="Sandve S.R."/>
            <person name="Heier L."/>
            <person name="Spannagl M."/>
            <person name="Pfeifer M."/>
            <person name="Jakobsen K.S."/>
            <person name="Wulff B.B."/>
            <person name="Steuernagel B."/>
            <person name="Mayer K.F."/>
            <person name="Olsen O.A."/>
        </authorList>
    </citation>
    <scope>NUCLEOTIDE SEQUENCE [LARGE SCALE GENOMIC DNA]</scope>
    <source>
        <strain evidence="3">cv. AL8/78</strain>
    </source>
</reference>
<feature type="region of interest" description="Disordered" evidence="1">
    <location>
        <begin position="1"/>
        <end position="40"/>
    </location>
</feature>
<dbReference type="EnsemblPlants" id="AET5Gv20404700.1">
    <property type="protein sequence ID" value="AET5Gv20404700.1"/>
    <property type="gene ID" value="AET5Gv20404700"/>
</dbReference>
<proteinExistence type="predicted"/>
<evidence type="ECO:0000313" key="3">
    <source>
        <dbReference type="Proteomes" id="UP000015105"/>
    </source>
</evidence>